<feature type="signal peptide" evidence="3">
    <location>
        <begin position="1"/>
        <end position="24"/>
    </location>
</feature>
<evidence type="ECO:0000313" key="5">
    <source>
        <dbReference type="Proteomes" id="UP001642483"/>
    </source>
</evidence>
<comment type="caution">
    <text evidence="4">The sequence shown here is derived from an EMBL/GenBank/DDBJ whole genome shotgun (WGS) entry which is preliminary data.</text>
</comment>
<protein>
    <submittedName>
        <fullName evidence="4">Uncharacterized protein</fullName>
    </submittedName>
</protein>
<dbReference type="PROSITE" id="PS50092">
    <property type="entry name" value="TSP1"/>
    <property type="match status" value="1"/>
</dbReference>
<dbReference type="EMBL" id="CAWYQH010000119">
    <property type="protein sequence ID" value="CAK8690882.1"/>
    <property type="molecule type" value="Genomic_DNA"/>
</dbReference>
<feature type="chain" id="PRO_5045551889" evidence="3">
    <location>
        <begin position="25"/>
        <end position="362"/>
    </location>
</feature>
<keyword evidence="2" id="KW-0812">Transmembrane</keyword>
<feature type="region of interest" description="Disordered" evidence="1">
    <location>
        <begin position="184"/>
        <end position="224"/>
    </location>
</feature>
<proteinExistence type="predicted"/>
<gene>
    <name evidence="4" type="ORF">CVLEPA_LOCUS23438</name>
</gene>
<dbReference type="Gene3D" id="2.20.100.10">
    <property type="entry name" value="Thrombospondin type-1 (TSP1) repeat"/>
    <property type="match status" value="1"/>
</dbReference>
<dbReference type="SUPFAM" id="SSF82895">
    <property type="entry name" value="TSP-1 type 1 repeat"/>
    <property type="match status" value="1"/>
</dbReference>
<keyword evidence="2" id="KW-0472">Membrane</keyword>
<dbReference type="InterPro" id="IPR000884">
    <property type="entry name" value="TSP1_rpt"/>
</dbReference>
<keyword evidence="2" id="KW-1133">Transmembrane helix</keyword>
<evidence type="ECO:0000256" key="1">
    <source>
        <dbReference type="SAM" id="MobiDB-lite"/>
    </source>
</evidence>
<evidence type="ECO:0000256" key="2">
    <source>
        <dbReference type="SAM" id="Phobius"/>
    </source>
</evidence>
<evidence type="ECO:0000256" key="3">
    <source>
        <dbReference type="SAM" id="SignalP"/>
    </source>
</evidence>
<feature type="transmembrane region" description="Helical" evidence="2">
    <location>
        <begin position="227"/>
        <end position="253"/>
    </location>
</feature>
<keyword evidence="3" id="KW-0732">Signal</keyword>
<accession>A0ABP0GHB6</accession>
<sequence length="362" mass="40161">MESLFFRAFILTSLFLLKVHLSLSCPCPISKDWEWASWRTAIFTECDCSTGRKMKKIFCHPKHTDLEGTGPNVNNAQSPESVLCEIEVECVNFITCTDSWTSWNNYGDCNVPCGPGMQEQRRTCYSSNKQRSSLCNPVSKAEEETRSVPCKKFRCQANQIPSADSKTVTQDSVDITTFAETSTTVLTKGERTENDSSNADKTRSMEVKPRNSAPEAKENQNPSQSSAVIIAAVLGSVAIIAVVMFSIALVAMVRRRQRQPQNASVQSDVISGITNLQPEHHYETVRPLSSGGSTQQRSPGRNYEVVSNQLYQPAKVNTTGSMYALASDVSYSDKDFDSFEEDDAEEESEFINCVDLHSGNYS</sequence>
<feature type="compositionally biased region" description="Basic and acidic residues" evidence="1">
    <location>
        <begin position="188"/>
        <end position="209"/>
    </location>
</feature>
<name>A0ABP0GHB6_CLALP</name>
<organism evidence="4 5">
    <name type="scientific">Clavelina lepadiformis</name>
    <name type="common">Light-bulb sea squirt</name>
    <name type="synonym">Ascidia lepadiformis</name>
    <dbReference type="NCBI Taxonomy" id="159417"/>
    <lineage>
        <taxon>Eukaryota</taxon>
        <taxon>Metazoa</taxon>
        <taxon>Chordata</taxon>
        <taxon>Tunicata</taxon>
        <taxon>Ascidiacea</taxon>
        <taxon>Aplousobranchia</taxon>
        <taxon>Clavelinidae</taxon>
        <taxon>Clavelina</taxon>
    </lineage>
</organism>
<dbReference type="InterPro" id="IPR036383">
    <property type="entry name" value="TSP1_rpt_sf"/>
</dbReference>
<keyword evidence="5" id="KW-1185">Reference proteome</keyword>
<evidence type="ECO:0000313" key="4">
    <source>
        <dbReference type="EMBL" id="CAK8690882.1"/>
    </source>
</evidence>
<reference evidence="4 5" key="1">
    <citation type="submission" date="2024-02" db="EMBL/GenBank/DDBJ databases">
        <authorList>
            <person name="Daric V."/>
            <person name="Darras S."/>
        </authorList>
    </citation>
    <scope>NUCLEOTIDE SEQUENCE [LARGE SCALE GENOMIC DNA]</scope>
</reference>
<dbReference type="Proteomes" id="UP001642483">
    <property type="component" value="Unassembled WGS sequence"/>
</dbReference>